<dbReference type="AlphaFoldDB" id="A0AAD4TCJ9"/>
<evidence type="ECO:0000259" key="7">
    <source>
        <dbReference type="PROSITE" id="PS50863"/>
    </source>
</evidence>
<dbReference type="PANTHER" id="PTHR31391">
    <property type="entry name" value="B3 DOMAIN-CONTAINING PROTEIN OS11G0197600-RELATED"/>
    <property type="match status" value="1"/>
</dbReference>
<name>A0AAD4TCJ9_9MAGN</name>
<sequence>MANVNSYEEARKQRLEENRRRFQDLGVDKIVKSLTPVANPKPKAKPKSTTAAPVDPDLVRRSSRPRNSATSYAEEFIKDRPQRKKLRSGTSTRIRKAHEKVATAAQRANAIKRAEDFRVQHVPSSHPSYVKSMLQSHVYHGFWLNVPNDFCQKYLTEEKLTIVLEDEEGVEYDTIYIGEKTGLSGGWKAFSKDHKLDDGDALVFELIKPTRFKVHIFKGIIDGVGEANTKKPKKGNRNKPIKKVKNSDAEEEDMVEEVAEQIAKPRERQTRNSKKAGDDF</sequence>
<dbReference type="Gene3D" id="2.40.330.10">
    <property type="entry name" value="DNA-binding pseudobarrel domain"/>
    <property type="match status" value="1"/>
</dbReference>
<accession>A0AAD4TCJ9</accession>
<keyword evidence="3" id="KW-0238">DNA-binding</keyword>
<protein>
    <recommendedName>
        <fullName evidence="7">TF-B3 domain-containing protein</fullName>
    </recommendedName>
</protein>
<feature type="domain" description="TF-B3" evidence="7">
    <location>
        <begin position="129"/>
        <end position="220"/>
    </location>
</feature>
<keyword evidence="5" id="KW-0539">Nucleus</keyword>
<keyword evidence="2" id="KW-0805">Transcription regulation</keyword>
<evidence type="ECO:0000256" key="2">
    <source>
        <dbReference type="ARBA" id="ARBA00023015"/>
    </source>
</evidence>
<feature type="compositionally biased region" description="Low complexity" evidence="6">
    <location>
        <begin position="35"/>
        <end position="53"/>
    </location>
</feature>
<evidence type="ECO:0000256" key="5">
    <source>
        <dbReference type="ARBA" id="ARBA00023242"/>
    </source>
</evidence>
<dbReference type="GO" id="GO:0005634">
    <property type="term" value="C:nucleus"/>
    <property type="evidence" value="ECO:0007669"/>
    <property type="project" value="UniProtKB-SubCell"/>
</dbReference>
<evidence type="ECO:0000256" key="6">
    <source>
        <dbReference type="SAM" id="MobiDB-lite"/>
    </source>
</evidence>
<evidence type="ECO:0000256" key="1">
    <source>
        <dbReference type="ARBA" id="ARBA00004123"/>
    </source>
</evidence>
<proteinExistence type="predicted"/>
<dbReference type="InterPro" id="IPR003340">
    <property type="entry name" value="B3_DNA-bd"/>
</dbReference>
<gene>
    <name evidence="8" type="ORF">MKW98_019782</name>
</gene>
<evidence type="ECO:0000313" key="9">
    <source>
        <dbReference type="Proteomes" id="UP001202328"/>
    </source>
</evidence>
<dbReference type="Pfam" id="PF02362">
    <property type="entry name" value="B3"/>
    <property type="match status" value="1"/>
</dbReference>
<dbReference type="PANTHER" id="PTHR31391:SF4">
    <property type="entry name" value="B3 DOMAIN-CONTAINING PROTEIN OS03G0184500"/>
    <property type="match status" value="1"/>
</dbReference>
<feature type="compositionally biased region" description="Basic residues" evidence="6">
    <location>
        <begin position="230"/>
        <end position="244"/>
    </location>
</feature>
<dbReference type="Proteomes" id="UP001202328">
    <property type="component" value="Unassembled WGS sequence"/>
</dbReference>
<comment type="subcellular location">
    <subcellularLocation>
        <location evidence="1">Nucleus</location>
    </subcellularLocation>
</comment>
<feature type="compositionally biased region" description="Acidic residues" evidence="6">
    <location>
        <begin position="249"/>
        <end position="259"/>
    </location>
</feature>
<dbReference type="SMART" id="SM01019">
    <property type="entry name" value="B3"/>
    <property type="match status" value="1"/>
</dbReference>
<feature type="compositionally biased region" description="Basic and acidic residues" evidence="6">
    <location>
        <begin position="263"/>
        <end position="280"/>
    </location>
</feature>
<dbReference type="CDD" id="cd10017">
    <property type="entry name" value="B3_DNA"/>
    <property type="match status" value="1"/>
</dbReference>
<evidence type="ECO:0000256" key="3">
    <source>
        <dbReference type="ARBA" id="ARBA00023125"/>
    </source>
</evidence>
<keyword evidence="4" id="KW-0804">Transcription</keyword>
<keyword evidence="9" id="KW-1185">Reference proteome</keyword>
<dbReference type="InterPro" id="IPR044837">
    <property type="entry name" value="REM16-like"/>
</dbReference>
<feature type="compositionally biased region" description="Basic and acidic residues" evidence="6">
    <location>
        <begin position="8"/>
        <end position="31"/>
    </location>
</feature>
<feature type="region of interest" description="Disordered" evidence="6">
    <location>
        <begin position="1"/>
        <end position="73"/>
    </location>
</feature>
<dbReference type="EMBL" id="JAJJMB010001902">
    <property type="protein sequence ID" value="KAI3954651.1"/>
    <property type="molecule type" value="Genomic_DNA"/>
</dbReference>
<organism evidence="8 9">
    <name type="scientific">Papaver atlanticum</name>
    <dbReference type="NCBI Taxonomy" id="357466"/>
    <lineage>
        <taxon>Eukaryota</taxon>
        <taxon>Viridiplantae</taxon>
        <taxon>Streptophyta</taxon>
        <taxon>Embryophyta</taxon>
        <taxon>Tracheophyta</taxon>
        <taxon>Spermatophyta</taxon>
        <taxon>Magnoliopsida</taxon>
        <taxon>Ranunculales</taxon>
        <taxon>Papaveraceae</taxon>
        <taxon>Papaveroideae</taxon>
        <taxon>Papaver</taxon>
    </lineage>
</organism>
<comment type="caution">
    <text evidence="8">The sequence shown here is derived from an EMBL/GenBank/DDBJ whole genome shotgun (WGS) entry which is preliminary data.</text>
</comment>
<dbReference type="GO" id="GO:0003677">
    <property type="term" value="F:DNA binding"/>
    <property type="evidence" value="ECO:0007669"/>
    <property type="project" value="UniProtKB-KW"/>
</dbReference>
<dbReference type="PROSITE" id="PS50863">
    <property type="entry name" value="B3"/>
    <property type="match status" value="1"/>
</dbReference>
<feature type="region of interest" description="Disordered" evidence="6">
    <location>
        <begin position="227"/>
        <end position="280"/>
    </location>
</feature>
<evidence type="ECO:0000313" key="8">
    <source>
        <dbReference type="EMBL" id="KAI3954651.1"/>
    </source>
</evidence>
<evidence type="ECO:0000256" key="4">
    <source>
        <dbReference type="ARBA" id="ARBA00023163"/>
    </source>
</evidence>
<dbReference type="InterPro" id="IPR015300">
    <property type="entry name" value="DNA-bd_pseudobarrel_sf"/>
</dbReference>
<reference evidence="8" key="1">
    <citation type="submission" date="2022-04" db="EMBL/GenBank/DDBJ databases">
        <title>A functionally conserved STORR gene fusion in Papaver species that diverged 16.8 million years ago.</title>
        <authorList>
            <person name="Catania T."/>
        </authorList>
    </citation>
    <scope>NUCLEOTIDE SEQUENCE</scope>
    <source>
        <strain evidence="8">S-188037</strain>
    </source>
</reference>
<dbReference type="SUPFAM" id="SSF101936">
    <property type="entry name" value="DNA-binding pseudobarrel domain"/>
    <property type="match status" value="1"/>
</dbReference>